<reference evidence="2 3" key="1">
    <citation type="submission" date="2017-05" db="EMBL/GenBank/DDBJ databases">
        <title>Acinetobacter populi ANC 5415 (= PBJ7), whole genome shotgun sequencing project.</title>
        <authorList>
            <person name="Nemec A."/>
            <person name="Radolfova-Krizova L."/>
        </authorList>
    </citation>
    <scope>NUCLEOTIDE SEQUENCE [LARGE SCALE GENOMIC DNA]</scope>
    <source>
        <strain evidence="2 3">PBJ7</strain>
    </source>
</reference>
<sequence>MMSRLTGRSLSTIEHIKQSIQDILTTPIGSRIMRRTYGSLLPKLIDAPLNNTTILQCQAAAATAILQWENRISISSLTINQLSKGKLVFDMQIQLADDTSTQDLQVPVNFGAAV</sequence>
<dbReference type="SUPFAM" id="SSF160719">
    <property type="entry name" value="gpW/gp25-like"/>
    <property type="match status" value="1"/>
</dbReference>
<dbReference type="RefSeq" id="WP_087619370.1">
    <property type="nucleotide sequence ID" value="NZ_NEXX01000001.1"/>
</dbReference>
<keyword evidence="3" id="KW-1185">Reference proteome</keyword>
<protein>
    <submittedName>
        <fullName evidence="2">Baseplate assembly protein</fullName>
    </submittedName>
</protein>
<evidence type="ECO:0000313" key="2">
    <source>
        <dbReference type="EMBL" id="OUY08707.1"/>
    </source>
</evidence>
<dbReference type="Pfam" id="PF04965">
    <property type="entry name" value="GPW_gp25"/>
    <property type="match status" value="1"/>
</dbReference>
<evidence type="ECO:0000259" key="1">
    <source>
        <dbReference type="Pfam" id="PF04965"/>
    </source>
</evidence>
<name>A0A1Z9Z2R2_9GAMM</name>
<evidence type="ECO:0000313" key="3">
    <source>
        <dbReference type="Proteomes" id="UP000196536"/>
    </source>
</evidence>
<feature type="domain" description="IraD/Gp25-like" evidence="1">
    <location>
        <begin position="14"/>
        <end position="96"/>
    </location>
</feature>
<accession>A0A1Z9Z2R2</accession>
<proteinExistence type="predicted"/>
<dbReference type="InterPro" id="IPR007048">
    <property type="entry name" value="IraD/Gp25-like"/>
</dbReference>
<gene>
    <name evidence="2" type="ORF">CAP51_03590</name>
</gene>
<dbReference type="AlphaFoldDB" id="A0A1Z9Z2R2"/>
<dbReference type="EMBL" id="NEXX01000001">
    <property type="protein sequence ID" value="OUY08707.1"/>
    <property type="molecule type" value="Genomic_DNA"/>
</dbReference>
<dbReference type="OrthoDB" id="9802846at2"/>
<comment type="caution">
    <text evidence="2">The sequence shown here is derived from an EMBL/GenBank/DDBJ whole genome shotgun (WGS) entry which is preliminary data.</text>
</comment>
<dbReference type="Proteomes" id="UP000196536">
    <property type="component" value="Unassembled WGS sequence"/>
</dbReference>
<dbReference type="Gene3D" id="3.10.450.40">
    <property type="match status" value="1"/>
</dbReference>
<organism evidence="2 3">
    <name type="scientific">Acinetobacter populi</name>
    <dbReference type="NCBI Taxonomy" id="1582270"/>
    <lineage>
        <taxon>Bacteria</taxon>
        <taxon>Pseudomonadati</taxon>
        <taxon>Pseudomonadota</taxon>
        <taxon>Gammaproteobacteria</taxon>
        <taxon>Moraxellales</taxon>
        <taxon>Moraxellaceae</taxon>
        <taxon>Acinetobacter</taxon>
    </lineage>
</organism>